<evidence type="ECO:0000256" key="7">
    <source>
        <dbReference type="ARBA" id="ARBA00023237"/>
    </source>
</evidence>
<feature type="domain" description="TonB-dependent receptor plug" evidence="12">
    <location>
        <begin position="91"/>
        <end position="171"/>
    </location>
</feature>
<dbReference type="AlphaFoldDB" id="F5RJJ0"/>
<dbReference type="CDD" id="cd01347">
    <property type="entry name" value="ligand_gated_channel"/>
    <property type="match status" value="1"/>
</dbReference>
<name>F5RJJ0_9FIRM</name>
<keyword evidence="13" id="KW-0675">Receptor</keyword>
<dbReference type="NCBIfam" id="TIGR01778">
    <property type="entry name" value="TonB-copper"/>
    <property type="match status" value="1"/>
</dbReference>
<feature type="chain" id="PRO_5039426411" evidence="10">
    <location>
        <begin position="25"/>
        <end position="705"/>
    </location>
</feature>
<feature type="domain" description="TonB-dependent receptor-like beta-barrel" evidence="11">
    <location>
        <begin position="226"/>
        <end position="663"/>
    </location>
</feature>
<feature type="signal peptide" evidence="10">
    <location>
        <begin position="1"/>
        <end position="24"/>
    </location>
</feature>
<evidence type="ECO:0000256" key="6">
    <source>
        <dbReference type="ARBA" id="ARBA00023136"/>
    </source>
</evidence>
<evidence type="ECO:0000256" key="8">
    <source>
        <dbReference type="PROSITE-ProRule" id="PRU01360"/>
    </source>
</evidence>
<evidence type="ECO:0000256" key="5">
    <source>
        <dbReference type="ARBA" id="ARBA00023077"/>
    </source>
</evidence>
<dbReference type="Gene3D" id="2.170.130.10">
    <property type="entry name" value="TonB-dependent receptor, plug domain"/>
    <property type="match status" value="1"/>
</dbReference>
<dbReference type="InterPro" id="IPR012910">
    <property type="entry name" value="Plug_dom"/>
</dbReference>
<evidence type="ECO:0000256" key="3">
    <source>
        <dbReference type="ARBA" id="ARBA00022452"/>
    </source>
</evidence>
<dbReference type="eggNOG" id="COG4771">
    <property type="taxonomic scope" value="Bacteria"/>
</dbReference>
<comment type="similarity">
    <text evidence="8 9">Belongs to the TonB-dependent receptor family.</text>
</comment>
<keyword evidence="6 8" id="KW-0472">Membrane</keyword>
<dbReference type="PROSITE" id="PS51257">
    <property type="entry name" value="PROKAR_LIPOPROTEIN"/>
    <property type="match status" value="1"/>
</dbReference>
<dbReference type="PANTHER" id="PTHR30069:SF49">
    <property type="entry name" value="OUTER MEMBRANE PROTEIN C"/>
    <property type="match status" value="1"/>
</dbReference>
<evidence type="ECO:0000313" key="14">
    <source>
        <dbReference type="Proteomes" id="UP000004067"/>
    </source>
</evidence>
<dbReference type="GO" id="GO:0009279">
    <property type="term" value="C:cell outer membrane"/>
    <property type="evidence" value="ECO:0007669"/>
    <property type="project" value="UniProtKB-SubCell"/>
</dbReference>
<organism evidence="13 14">
    <name type="scientific">Centipeda periodontii DSM 2778</name>
    <dbReference type="NCBI Taxonomy" id="888060"/>
    <lineage>
        <taxon>Bacteria</taxon>
        <taxon>Bacillati</taxon>
        <taxon>Bacillota</taxon>
        <taxon>Negativicutes</taxon>
        <taxon>Selenomonadales</taxon>
        <taxon>Selenomonadaceae</taxon>
        <taxon>Centipeda</taxon>
    </lineage>
</organism>
<dbReference type="Proteomes" id="UP000004067">
    <property type="component" value="Unassembled WGS sequence"/>
</dbReference>
<keyword evidence="3 8" id="KW-1134">Transmembrane beta strand</keyword>
<dbReference type="RefSeq" id="WP_006305257.1">
    <property type="nucleotide sequence ID" value="NZ_GL892076.1"/>
</dbReference>
<dbReference type="HOGENOM" id="CLU_014873_2_1_9"/>
<dbReference type="EMBL" id="AFHQ01000012">
    <property type="protein sequence ID" value="EGK61641.1"/>
    <property type="molecule type" value="Genomic_DNA"/>
</dbReference>
<protein>
    <submittedName>
        <fullName evidence="13">Outer membrane copper receptor OprC</fullName>
    </submittedName>
</protein>
<dbReference type="OrthoDB" id="9759247at2"/>
<dbReference type="PANTHER" id="PTHR30069">
    <property type="entry name" value="TONB-DEPENDENT OUTER MEMBRANE RECEPTOR"/>
    <property type="match status" value="1"/>
</dbReference>
<keyword evidence="4 8" id="KW-0812">Transmembrane</keyword>
<comment type="subcellular location">
    <subcellularLocation>
        <location evidence="1 8">Cell outer membrane</location>
        <topology evidence="1 8">Multi-pass membrane protein</topology>
    </subcellularLocation>
</comment>
<comment type="caution">
    <text evidence="13">The sequence shown here is derived from an EMBL/GenBank/DDBJ whole genome shotgun (WGS) entry which is preliminary data.</text>
</comment>
<sequence length="705" mass="78057">MTRSLRRLALLGITLSAACFGAHAYAAQTMTDTHSSTTDMQGMTSSPAADGMYVFTLDEVIVTGYRVATPLTLSTDPQRPRQPIPAADGVGYLKTIPGFSVVRKGGLGGDPMMRGMGGSRMVMDMNGGMMSGGCPNRMDPTSTYAFPETFSRIIVNKGPQSVRYGASVAGSVIFERETERFEKPGVRGSVSVLGASNHRLDELTDVAAGDTKGYARIIQTRSYARDYADGNGHRIHSGYGRHSLTGIVGRTPDPDTLFEVSYDRSRGWAKYAHGMMDGSQFDRDSCAVKFERAHLSPVVEKFTLNFNNDTIDHIMDNYTFRPGGMMGTEVKREQYGVRAAFDLRFSPRTSAAVGIDLRRDAHSFAEAHKRRKGSFNNDMDINSFGIFLEYSRDLTERSSLFTGLRYDRTETDYHNALFRNPMGMLTRSLVPGSASDHAVSGFIRWENTAKKQPLTFYVGLGHAERPADYWEAYHTWAAYSNRVNGQTASPSATRPATEKNTQLDLGWVYTSEKTNANLSLYYAHIDDFILRKPQIGMGPTARTPYANVDARLYGFEAEYTRIVSPRWTLGASLAYTRGDDRTNNTALPQIAPLEATLTAKYSHKKLETNAVWRLVSRQNRFHKGYGSVTGTDYGPTGGFGILSLSLAYRPDENLTFSLGVDNLFDKTYAEFVNYSEAEISALGVAGGGHITEPGRTFWFKSNYRF</sequence>
<evidence type="ECO:0000256" key="9">
    <source>
        <dbReference type="RuleBase" id="RU003357"/>
    </source>
</evidence>
<dbReference type="STRING" id="888060.HMPREF9081_0425"/>
<dbReference type="InterPro" id="IPR037066">
    <property type="entry name" value="Plug_dom_sf"/>
</dbReference>
<evidence type="ECO:0000256" key="1">
    <source>
        <dbReference type="ARBA" id="ARBA00004571"/>
    </source>
</evidence>
<dbReference type="Gene3D" id="2.40.170.20">
    <property type="entry name" value="TonB-dependent receptor, beta-barrel domain"/>
    <property type="match status" value="1"/>
</dbReference>
<accession>F5RJJ0</accession>
<gene>
    <name evidence="13" type="primary">oprC</name>
    <name evidence="13" type="ORF">HMPREF9081_0425</name>
</gene>
<evidence type="ECO:0000313" key="13">
    <source>
        <dbReference type="EMBL" id="EGK61641.1"/>
    </source>
</evidence>
<reference evidence="13 14" key="1">
    <citation type="submission" date="2011-04" db="EMBL/GenBank/DDBJ databases">
        <authorList>
            <person name="Muzny D."/>
            <person name="Qin X."/>
            <person name="Deng J."/>
            <person name="Jiang H."/>
            <person name="Liu Y."/>
            <person name="Qu J."/>
            <person name="Song X.-Z."/>
            <person name="Zhang L."/>
            <person name="Thornton R."/>
            <person name="Coyle M."/>
            <person name="Francisco L."/>
            <person name="Jackson L."/>
            <person name="Javaid M."/>
            <person name="Korchina V."/>
            <person name="Kovar C."/>
            <person name="Mata R."/>
            <person name="Mathew T."/>
            <person name="Ngo R."/>
            <person name="Nguyen L."/>
            <person name="Nguyen N."/>
            <person name="Okwuonu G."/>
            <person name="Ongeri F."/>
            <person name="Pham C."/>
            <person name="Simmons D."/>
            <person name="Wilczek-Boney K."/>
            <person name="Hale W."/>
            <person name="Jakkamsetti A."/>
            <person name="Pham P."/>
            <person name="Ruth R."/>
            <person name="San Lucas F."/>
            <person name="Warren J."/>
            <person name="Zhang J."/>
            <person name="Zhao Z."/>
            <person name="Zhou C."/>
            <person name="Zhu D."/>
            <person name="Lee S."/>
            <person name="Bess C."/>
            <person name="Blankenburg K."/>
            <person name="Forbes L."/>
            <person name="Fu Q."/>
            <person name="Gubbala S."/>
            <person name="Hirani K."/>
            <person name="Jayaseelan J.C."/>
            <person name="Lara F."/>
            <person name="Munidasa M."/>
            <person name="Palculict T."/>
            <person name="Patil S."/>
            <person name="Pu L.-L."/>
            <person name="Saada N."/>
            <person name="Tang L."/>
            <person name="Weissenberger G."/>
            <person name="Zhu Y."/>
            <person name="Hemphill L."/>
            <person name="Shang Y."/>
            <person name="Youmans B."/>
            <person name="Ayvaz T."/>
            <person name="Ross M."/>
            <person name="Santibanez J."/>
            <person name="Aqrawi P."/>
            <person name="Gross S."/>
            <person name="Joshi V."/>
            <person name="Fowler G."/>
            <person name="Nazareth L."/>
            <person name="Reid J."/>
            <person name="Worley K."/>
            <person name="Petrosino J."/>
            <person name="Highlander S."/>
            <person name="Gibbs R."/>
        </authorList>
    </citation>
    <scope>NUCLEOTIDE SEQUENCE [LARGE SCALE GENOMIC DNA]</scope>
    <source>
        <strain evidence="13 14">DSM 2778</strain>
    </source>
</reference>
<keyword evidence="2 8" id="KW-0813">Transport</keyword>
<evidence type="ECO:0000259" key="11">
    <source>
        <dbReference type="Pfam" id="PF00593"/>
    </source>
</evidence>
<keyword evidence="10" id="KW-0732">Signal</keyword>
<evidence type="ECO:0000256" key="4">
    <source>
        <dbReference type="ARBA" id="ARBA00022692"/>
    </source>
</evidence>
<dbReference type="InterPro" id="IPR000531">
    <property type="entry name" value="Beta-barrel_TonB"/>
</dbReference>
<evidence type="ECO:0000256" key="2">
    <source>
        <dbReference type="ARBA" id="ARBA00022448"/>
    </source>
</evidence>
<dbReference type="InterPro" id="IPR036942">
    <property type="entry name" value="Beta-barrel_TonB_sf"/>
</dbReference>
<keyword evidence="5 9" id="KW-0798">TonB box</keyword>
<keyword evidence="7 8" id="KW-0998">Cell outer membrane</keyword>
<dbReference type="InterPro" id="IPR010100">
    <property type="entry name" value="TonB-dep_Cu_rcpt"/>
</dbReference>
<dbReference type="SUPFAM" id="SSF56935">
    <property type="entry name" value="Porins"/>
    <property type="match status" value="1"/>
</dbReference>
<keyword evidence="14" id="KW-1185">Reference proteome</keyword>
<dbReference type="GO" id="GO:0015344">
    <property type="term" value="F:siderophore uptake transmembrane transporter activity"/>
    <property type="evidence" value="ECO:0007669"/>
    <property type="project" value="TreeGrafter"/>
</dbReference>
<dbReference type="GO" id="GO:0044718">
    <property type="term" value="P:siderophore transmembrane transport"/>
    <property type="evidence" value="ECO:0007669"/>
    <property type="project" value="TreeGrafter"/>
</dbReference>
<evidence type="ECO:0000256" key="10">
    <source>
        <dbReference type="SAM" id="SignalP"/>
    </source>
</evidence>
<proteinExistence type="inferred from homology"/>
<dbReference type="InterPro" id="IPR039426">
    <property type="entry name" value="TonB-dep_rcpt-like"/>
</dbReference>
<dbReference type="Pfam" id="PF07715">
    <property type="entry name" value="Plug"/>
    <property type="match status" value="1"/>
</dbReference>
<dbReference type="Pfam" id="PF00593">
    <property type="entry name" value="TonB_dep_Rec_b-barrel"/>
    <property type="match status" value="1"/>
</dbReference>
<dbReference type="PROSITE" id="PS52016">
    <property type="entry name" value="TONB_DEPENDENT_REC_3"/>
    <property type="match status" value="1"/>
</dbReference>
<evidence type="ECO:0000259" key="12">
    <source>
        <dbReference type="Pfam" id="PF07715"/>
    </source>
</evidence>